<evidence type="ECO:0000313" key="1">
    <source>
        <dbReference type="EMBL" id="KAK5635536.1"/>
    </source>
</evidence>
<keyword evidence="2" id="KW-1185">Reference proteome</keyword>
<evidence type="ECO:0000313" key="2">
    <source>
        <dbReference type="Proteomes" id="UP001305414"/>
    </source>
</evidence>
<sequence length="255" mass="28074">MMHGLVRLLVCGYGSLIRTPTGHHETELEAKGDLGRVVETFMRHEESIDDLCQSQCVLVLLVAQIGLQFSDSRTCSGSDEVLRLVTLGEVSKQDAHKSANGRLVRLCDDSCLSSREVIQNLALYDFEVLRTVASVVDMSETCTQQQNNADLEQELGENLSHIRRDAATRPGPQVVLESRDESEARAPGLCDVEARILGHLLVDYLQLQLADELDALRHVELGEGGGNETGCFDHFLRGARAEDAVNDQAVQLFDC</sequence>
<dbReference type="AlphaFoldDB" id="A0AAN7UYA1"/>
<accession>A0AAN7UYA1</accession>
<reference evidence="1 2" key="1">
    <citation type="submission" date="2023-10" db="EMBL/GenBank/DDBJ databases">
        <title>Draft genome sequence of Xylaria bambusicola isolate GMP-LS, the root and basal stem rot pathogen of sugarcane in Indonesia.</title>
        <authorList>
            <person name="Selvaraj P."/>
            <person name="Muralishankar V."/>
            <person name="Muruganantham S."/>
            <person name="Sp S."/>
            <person name="Haryani S."/>
            <person name="Lau K.J.X."/>
            <person name="Naqvi N.I."/>
        </authorList>
    </citation>
    <scope>NUCLEOTIDE SEQUENCE [LARGE SCALE GENOMIC DNA]</scope>
    <source>
        <strain evidence="1">GMP-LS</strain>
    </source>
</reference>
<dbReference type="EMBL" id="JAWHQM010000054">
    <property type="protein sequence ID" value="KAK5635536.1"/>
    <property type="molecule type" value="Genomic_DNA"/>
</dbReference>
<name>A0AAN7UYA1_9PEZI</name>
<organism evidence="1 2">
    <name type="scientific">Xylaria bambusicola</name>
    <dbReference type="NCBI Taxonomy" id="326684"/>
    <lineage>
        <taxon>Eukaryota</taxon>
        <taxon>Fungi</taxon>
        <taxon>Dikarya</taxon>
        <taxon>Ascomycota</taxon>
        <taxon>Pezizomycotina</taxon>
        <taxon>Sordariomycetes</taxon>
        <taxon>Xylariomycetidae</taxon>
        <taxon>Xylariales</taxon>
        <taxon>Xylariaceae</taxon>
        <taxon>Xylaria</taxon>
    </lineage>
</organism>
<gene>
    <name evidence="1" type="ORF">RRF57_011248</name>
</gene>
<dbReference type="Proteomes" id="UP001305414">
    <property type="component" value="Unassembled WGS sequence"/>
</dbReference>
<comment type="caution">
    <text evidence="1">The sequence shown here is derived from an EMBL/GenBank/DDBJ whole genome shotgun (WGS) entry which is preliminary data.</text>
</comment>
<protein>
    <submittedName>
        <fullName evidence="1">Uncharacterized protein</fullName>
    </submittedName>
</protein>
<proteinExistence type="predicted"/>